<protein>
    <recommendedName>
        <fullName evidence="3">FAR1 domain-containing protein</fullName>
    </recommendedName>
</protein>
<proteinExistence type="predicted"/>
<accession>A0A444ZC96</accession>
<gene>
    <name evidence="1" type="ORF">Ahy_B04g069314</name>
</gene>
<dbReference type="PANTHER" id="PTHR46328">
    <property type="entry name" value="FAR-RED IMPAIRED RESPONSIVE (FAR1) FAMILY PROTEIN-RELATED"/>
    <property type="match status" value="1"/>
</dbReference>
<comment type="caution">
    <text evidence="1">The sequence shown here is derived from an EMBL/GenBank/DDBJ whole genome shotgun (WGS) entry which is preliminary data.</text>
</comment>
<evidence type="ECO:0000313" key="1">
    <source>
        <dbReference type="EMBL" id="RYR11797.1"/>
    </source>
</evidence>
<reference evidence="1 2" key="1">
    <citation type="submission" date="2019-01" db="EMBL/GenBank/DDBJ databases">
        <title>Sequencing of cultivated peanut Arachis hypogaea provides insights into genome evolution and oil improvement.</title>
        <authorList>
            <person name="Chen X."/>
        </authorList>
    </citation>
    <scope>NUCLEOTIDE SEQUENCE [LARGE SCALE GENOMIC DNA]</scope>
    <source>
        <strain evidence="2">cv. Fuhuasheng</strain>
        <tissue evidence="1">Leaves</tissue>
    </source>
</reference>
<evidence type="ECO:0008006" key="3">
    <source>
        <dbReference type="Google" id="ProtNLM"/>
    </source>
</evidence>
<dbReference type="Proteomes" id="UP000289738">
    <property type="component" value="Chromosome B04"/>
</dbReference>
<keyword evidence="2" id="KW-1185">Reference proteome</keyword>
<organism evidence="1 2">
    <name type="scientific">Arachis hypogaea</name>
    <name type="common">Peanut</name>
    <dbReference type="NCBI Taxonomy" id="3818"/>
    <lineage>
        <taxon>Eukaryota</taxon>
        <taxon>Viridiplantae</taxon>
        <taxon>Streptophyta</taxon>
        <taxon>Embryophyta</taxon>
        <taxon>Tracheophyta</taxon>
        <taxon>Spermatophyta</taxon>
        <taxon>Magnoliopsida</taxon>
        <taxon>eudicotyledons</taxon>
        <taxon>Gunneridae</taxon>
        <taxon>Pentapetalae</taxon>
        <taxon>rosids</taxon>
        <taxon>fabids</taxon>
        <taxon>Fabales</taxon>
        <taxon>Fabaceae</taxon>
        <taxon>Papilionoideae</taxon>
        <taxon>50 kb inversion clade</taxon>
        <taxon>dalbergioids sensu lato</taxon>
        <taxon>Dalbergieae</taxon>
        <taxon>Pterocarpus clade</taxon>
        <taxon>Arachis</taxon>
    </lineage>
</organism>
<dbReference type="AlphaFoldDB" id="A0A444ZC96"/>
<sequence>MQVKETLFLWDFAVGVGRMCVIPAKVMQVKKILFLWDFAVGVGRRCVIPAKVMQVKKILFLWDFAVGVGQRCVIPAKMMQIMNDSSSDCQLNQREMDCKFESNEVPEFLNDVDEMFVSKVGTIFNTLENAEKLYQDYSKVAGFSTRVQSTNKKGNEIKNQLTTCGREGKWKSKISLTEKTNPSAGLNCPERIYIHILRTLVLDHFQGRVASFTSLLCKSSRDA</sequence>
<name>A0A444ZC96_ARAHY</name>
<evidence type="ECO:0000313" key="2">
    <source>
        <dbReference type="Proteomes" id="UP000289738"/>
    </source>
</evidence>
<dbReference type="EMBL" id="SDMP01000014">
    <property type="protein sequence ID" value="RYR11797.1"/>
    <property type="molecule type" value="Genomic_DNA"/>
</dbReference>